<dbReference type="PROSITE" id="PS51257">
    <property type="entry name" value="PROKAR_LIPOPROTEIN"/>
    <property type="match status" value="1"/>
</dbReference>
<dbReference type="OrthoDB" id="9802600at2"/>
<dbReference type="AlphaFoldDB" id="A0A2N3HGS4"/>
<dbReference type="InterPro" id="IPR049053">
    <property type="entry name" value="AFCA-like_C"/>
</dbReference>
<dbReference type="Pfam" id="PF21307">
    <property type="entry name" value="Glyco_hydro_95_C"/>
    <property type="match status" value="1"/>
</dbReference>
<dbReference type="InterPro" id="IPR012341">
    <property type="entry name" value="6hp_glycosidase-like_sf"/>
</dbReference>
<dbReference type="Gene3D" id="2.70.98.50">
    <property type="entry name" value="putative glycoside hydrolase family protein from bacillus halodurans"/>
    <property type="match status" value="1"/>
</dbReference>
<dbReference type="PANTHER" id="PTHR31084">
    <property type="entry name" value="ALPHA-L-FUCOSIDASE 2"/>
    <property type="match status" value="1"/>
</dbReference>
<dbReference type="InterPro" id="IPR027414">
    <property type="entry name" value="GH95_N_dom"/>
</dbReference>
<keyword evidence="6" id="KW-1185">Reference proteome</keyword>
<dbReference type="SUPFAM" id="SSF48208">
    <property type="entry name" value="Six-hairpin glycosidases"/>
    <property type="match status" value="1"/>
</dbReference>
<evidence type="ECO:0000256" key="1">
    <source>
        <dbReference type="SAM" id="SignalP"/>
    </source>
</evidence>
<evidence type="ECO:0000313" key="6">
    <source>
        <dbReference type="Proteomes" id="UP000233435"/>
    </source>
</evidence>
<dbReference type="GO" id="GO:0004560">
    <property type="term" value="F:alpha-L-fucosidase activity"/>
    <property type="evidence" value="ECO:0007669"/>
    <property type="project" value="InterPro"/>
</dbReference>
<evidence type="ECO:0000259" key="2">
    <source>
        <dbReference type="Pfam" id="PF14498"/>
    </source>
</evidence>
<dbReference type="GO" id="GO:0005975">
    <property type="term" value="P:carbohydrate metabolic process"/>
    <property type="evidence" value="ECO:0007669"/>
    <property type="project" value="InterPro"/>
</dbReference>
<dbReference type="Proteomes" id="UP000233435">
    <property type="component" value="Unassembled WGS sequence"/>
</dbReference>
<proteinExistence type="predicted"/>
<keyword evidence="5" id="KW-0378">Hydrolase</keyword>
<sequence length="802" mass="90349">MKRMKLNNSIRINLGVLAFCLFLMACRVDEATPKNELWYNVPASEWFEALPLGNGRLGAMVFGGVKEDHLQLNEESLWAGMPENPYPDNIGKHYTRFQELNLEGKYRVAFDYARENLAISPTSIRSYQPLGDLYLQFDHASKTDEYKRNLDLEKGVSSTKYTIDGNRYLRESFISADYDVIVYHFKSLNDIKTSCKVRFNREDDITKHILENNILEINGQIFDDPNGYDDNPGGSGQGGYHMKFNSHVAFSSTDGNVSFNGNELTIEDATEFTLIVSAATDYNLGKMDFDRGIDAKKNSYQKLQSVVKIPYGDLKSNHVAAHQKIFNRVYLNINGPSLDSLPTNERVARLQEGKEDVGLARLFFQYGRYLMMASGMQRAVLPANLQGIWNQDMWAPWESDYHLNINLQMNYWPAEVCNLSESLIPLTNYMEGLTERGKETAQKYIGSDGWMVHHATNPFGRVTPNGSTITSQIANGYCYPLAGAWMSLTVWRHYQFTKDEKYLKDRAYPMIKGATQFILDFVKENGKGELVTAPSYSPENMYINPKTGNKQLNTTAATMDIQIIRDVFQACLEAEDELGISQLSPKIKEALKKLPKTKIGADGTIQEWYEDYEEVEIGHRHISHLYGLYPSSQISEQTPNLFKAAEKTIEKRLSKGGGQTGWSRAWIINFYARLGNGNQSYEHLKALIGNQLSLNFTNLDSSKIFQIDGNFGGTSGVAEMLIQSHVPGKIFLLPALPTAWKDGEVKGLKARGNFEVNMKWQNGKIVEASIYSPVGGEVTLVAGEKSKAISLAKNETTSIKFN</sequence>
<accession>A0A2N3HGS4</accession>
<dbReference type="Gene3D" id="2.60.40.1180">
    <property type="entry name" value="Golgi alpha-mannosidase II"/>
    <property type="match status" value="1"/>
</dbReference>
<name>A0A2N3HGS4_9FLAO</name>
<comment type="caution">
    <text evidence="5">The sequence shown here is derived from an EMBL/GenBank/DDBJ whole genome shotgun (WGS) entry which is preliminary data.</text>
</comment>
<gene>
    <name evidence="5" type="ORF">CSW08_13780</name>
</gene>
<dbReference type="InterPro" id="IPR016518">
    <property type="entry name" value="Alpha-L-fucosidase"/>
</dbReference>
<feature type="domain" description="Alpha fucosidase A-like C-terminal" evidence="3">
    <location>
        <begin position="723"/>
        <end position="787"/>
    </location>
</feature>
<dbReference type="Pfam" id="PF22124">
    <property type="entry name" value="Glyco_hydro_95_cat"/>
    <property type="match status" value="1"/>
</dbReference>
<feature type="domain" description="Glycosyl hydrolase family 95 N-terminal" evidence="2">
    <location>
        <begin position="37"/>
        <end position="283"/>
    </location>
</feature>
<dbReference type="InterPro" id="IPR008928">
    <property type="entry name" value="6-hairpin_glycosidase_sf"/>
</dbReference>
<dbReference type="InterPro" id="IPR054363">
    <property type="entry name" value="GH95_cat"/>
</dbReference>
<keyword evidence="1" id="KW-0732">Signal</keyword>
<feature type="domain" description="Glycosyl hydrolase family 95 catalytic" evidence="4">
    <location>
        <begin position="311"/>
        <end position="721"/>
    </location>
</feature>
<feature type="signal peptide" evidence="1">
    <location>
        <begin position="1"/>
        <end position="25"/>
    </location>
</feature>
<dbReference type="EMBL" id="PJEO01000051">
    <property type="protein sequence ID" value="PKQ44170.1"/>
    <property type="molecule type" value="Genomic_DNA"/>
</dbReference>
<evidence type="ECO:0000313" key="5">
    <source>
        <dbReference type="EMBL" id="PKQ44170.1"/>
    </source>
</evidence>
<reference evidence="5 6" key="1">
    <citation type="submission" date="2017-12" db="EMBL/GenBank/DDBJ databases">
        <title>Confluentibacter flavum sp. nov., isolated from the saline lake.</title>
        <authorList>
            <person name="Yu L."/>
        </authorList>
    </citation>
    <scope>NUCLEOTIDE SEQUENCE [LARGE SCALE GENOMIC DNA]</scope>
    <source>
        <strain evidence="5 6">3B</strain>
    </source>
</reference>
<protein>
    <submittedName>
        <fullName evidence="5">Glycoside hydrolase</fullName>
    </submittedName>
</protein>
<dbReference type="InterPro" id="IPR013780">
    <property type="entry name" value="Glyco_hydro_b"/>
</dbReference>
<organism evidence="5 6">
    <name type="scientific">Confluentibacter flavum</name>
    <dbReference type="NCBI Taxonomy" id="1909700"/>
    <lineage>
        <taxon>Bacteria</taxon>
        <taxon>Pseudomonadati</taxon>
        <taxon>Bacteroidota</taxon>
        <taxon>Flavobacteriia</taxon>
        <taxon>Flavobacteriales</taxon>
        <taxon>Flavobacteriaceae</taxon>
        <taxon>Confluentibacter</taxon>
    </lineage>
</organism>
<evidence type="ECO:0000259" key="4">
    <source>
        <dbReference type="Pfam" id="PF22124"/>
    </source>
</evidence>
<feature type="chain" id="PRO_5014762146" evidence="1">
    <location>
        <begin position="26"/>
        <end position="802"/>
    </location>
</feature>
<evidence type="ECO:0000259" key="3">
    <source>
        <dbReference type="Pfam" id="PF21307"/>
    </source>
</evidence>
<dbReference type="Gene3D" id="1.50.10.10">
    <property type="match status" value="1"/>
</dbReference>
<dbReference type="PANTHER" id="PTHR31084:SF0">
    <property type="entry name" value="ALPHA-L-FUCOSIDASE 2"/>
    <property type="match status" value="1"/>
</dbReference>
<dbReference type="Pfam" id="PF14498">
    <property type="entry name" value="Glyco_hyd_65N_2"/>
    <property type="match status" value="1"/>
</dbReference>
<dbReference type="PIRSF" id="PIRSF007663">
    <property type="entry name" value="UCP007663"/>
    <property type="match status" value="1"/>
</dbReference>